<dbReference type="EMBL" id="BARU01008204">
    <property type="protein sequence ID" value="GAH38158.1"/>
    <property type="molecule type" value="Genomic_DNA"/>
</dbReference>
<evidence type="ECO:0008006" key="3">
    <source>
        <dbReference type="Google" id="ProtNLM"/>
    </source>
</evidence>
<comment type="caution">
    <text evidence="2">The sequence shown here is derived from an EMBL/GenBank/DDBJ whole genome shotgun (WGS) entry which is preliminary data.</text>
</comment>
<dbReference type="Pfam" id="PF07676">
    <property type="entry name" value="PD40"/>
    <property type="match status" value="1"/>
</dbReference>
<protein>
    <recommendedName>
        <fullName evidence="3">Dipeptidylpeptidase IV N-terminal domain-containing protein</fullName>
    </recommendedName>
</protein>
<dbReference type="InterPro" id="IPR011042">
    <property type="entry name" value="6-blade_b-propeller_TolB-like"/>
</dbReference>
<sequence>TIYTINHDGSDLKRITHEEGVNWSPHPAPDSVHFVFVKLLPPHNFEVFLMNMDTGQQTRLTYNDAFDGFPSFSPDGHTISFSSSRDMPEDSRRTAVHLMDIQSLLQPL</sequence>
<dbReference type="PANTHER" id="PTHR36842">
    <property type="entry name" value="PROTEIN TOLB HOMOLOG"/>
    <property type="match status" value="1"/>
</dbReference>
<dbReference type="AlphaFoldDB" id="X1GYR6"/>
<gene>
    <name evidence="2" type="ORF">S03H2_16088</name>
</gene>
<proteinExistence type="inferred from homology"/>
<dbReference type="Gene3D" id="2.120.10.30">
    <property type="entry name" value="TolB, C-terminal domain"/>
    <property type="match status" value="1"/>
</dbReference>
<dbReference type="PANTHER" id="PTHR36842:SF1">
    <property type="entry name" value="PROTEIN TOLB"/>
    <property type="match status" value="1"/>
</dbReference>
<accession>X1GYR6</accession>
<evidence type="ECO:0000313" key="2">
    <source>
        <dbReference type="EMBL" id="GAH38158.1"/>
    </source>
</evidence>
<evidence type="ECO:0000256" key="1">
    <source>
        <dbReference type="ARBA" id="ARBA00009820"/>
    </source>
</evidence>
<organism evidence="2">
    <name type="scientific">marine sediment metagenome</name>
    <dbReference type="NCBI Taxonomy" id="412755"/>
    <lineage>
        <taxon>unclassified sequences</taxon>
        <taxon>metagenomes</taxon>
        <taxon>ecological metagenomes</taxon>
    </lineage>
</organism>
<feature type="non-terminal residue" evidence="2">
    <location>
        <position position="1"/>
    </location>
</feature>
<dbReference type="SUPFAM" id="SSF69304">
    <property type="entry name" value="Tricorn protease N-terminal domain"/>
    <property type="match status" value="1"/>
</dbReference>
<name>X1GYR6_9ZZZZ</name>
<dbReference type="InterPro" id="IPR011659">
    <property type="entry name" value="WD40"/>
</dbReference>
<comment type="similarity">
    <text evidence="1">Belongs to the TolB family.</text>
</comment>
<reference evidence="2" key="1">
    <citation type="journal article" date="2014" name="Front. Microbiol.">
        <title>High frequency of phylogenetically diverse reductive dehalogenase-homologous genes in deep subseafloor sedimentary metagenomes.</title>
        <authorList>
            <person name="Kawai M."/>
            <person name="Futagami T."/>
            <person name="Toyoda A."/>
            <person name="Takaki Y."/>
            <person name="Nishi S."/>
            <person name="Hori S."/>
            <person name="Arai W."/>
            <person name="Tsubouchi T."/>
            <person name="Morono Y."/>
            <person name="Uchiyama I."/>
            <person name="Ito T."/>
            <person name="Fujiyama A."/>
            <person name="Inagaki F."/>
            <person name="Takami H."/>
        </authorList>
    </citation>
    <scope>NUCLEOTIDE SEQUENCE</scope>
    <source>
        <strain evidence="2">Expedition CK06-06</strain>
    </source>
</reference>